<organism evidence="2 3">
    <name type="scientific">Trypanosoma brucei gambiense (strain MHOM/CI/86/DAL972)</name>
    <dbReference type="NCBI Taxonomy" id="679716"/>
    <lineage>
        <taxon>Eukaryota</taxon>
        <taxon>Discoba</taxon>
        <taxon>Euglenozoa</taxon>
        <taxon>Kinetoplastea</taxon>
        <taxon>Metakinetoplastina</taxon>
        <taxon>Trypanosomatida</taxon>
        <taxon>Trypanosomatidae</taxon>
        <taxon>Trypanosoma</taxon>
    </lineage>
</organism>
<protein>
    <submittedName>
        <fullName evidence="2">Uncharacterized protein</fullName>
    </submittedName>
</protein>
<dbReference type="KEGG" id="tbg:TbgDal_IX1460"/>
<accession>C9ZXC7</accession>
<name>C9ZXC7_TRYB9</name>
<sequence length="169" mass="18951">MHGGERVGSNQESTEGEERIRLKLRQTLLGKVQNNASRTVSALEQQRHAITSFIFCAVQHSHSHTPQEPKWKQSYPLGANSAFSVYEEVDITIVKATISARFPLNLLSVHPNKRAPCHYIPLHESAEKRYTQFAGSSRSRPTHASPEPPEGIMRHEVKLTDLGLPRVVP</sequence>
<evidence type="ECO:0000313" key="2">
    <source>
        <dbReference type="EMBL" id="CBH14071.1"/>
    </source>
</evidence>
<proteinExistence type="predicted"/>
<feature type="region of interest" description="Disordered" evidence="1">
    <location>
        <begin position="131"/>
        <end position="153"/>
    </location>
</feature>
<dbReference type="Proteomes" id="UP000002316">
    <property type="component" value="Chromosome 9"/>
</dbReference>
<dbReference type="EMBL" id="FN554972">
    <property type="protein sequence ID" value="CBH14071.1"/>
    <property type="molecule type" value="Genomic_DNA"/>
</dbReference>
<evidence type="ECO:0000256" key="1">
    <source>
        <dbReference type="SAM" id="MobiDB-lite"/>
    </source>
</evidence>
<dbReference type="RefSeq" id="XP_011776342.1">
    <property type="nucleotide sequence ID" value="XM_011778040.1"/>
</dbReference>
<gene>
    <name evidence="2" type="ORF">TbgDal_IX1460</name>
</gene>
<dbReference type="AlphaFoldDB" id="C9ZXC7"/>
<reference evidence="3" key="1">
    <citation type="journal article" date="2010" name="PLoS Negl. Trop. Dis.">
        <title>The genome sequence of Trypanosoma brucei gambiense, causative agent of chronic human african trypanosomiasis.</title>
        <authorList>
            <person name="Jackson A.P."/>
            <person name="Sanders M."/>
            <person name="Berry A."/>
            <person name="McQuillan J."/>
            <person name="Aslett M.A."/>
            <person name="Quail M.A."/>
            <person name="Chukualim B."/>
            <person name="Capewell P."/>
            <person name="MacLeod A."/>
            <person name="Melville S.E."/>
            <person name="Gibson W."/>
            <person name="Barry J.D."/>
            <person name="Berriman M."/>
            <person name="Hertz-Fowler C."/>
        </authorList>
    </citation>
    <scope>NUCLEOTIDE SEQUENCE [LARGE SCALE GENOMIC DNA]</scope>
    <source>
        <strain evidence="3">MHOM/CI/86/DAL972</strain>
    </source>
</reference>
<dbReference type="GeneID" id="23860128"/>
<evidence type="ECO:0000313" key="3">
    <source>
        <dbReference type="Proteomes" id="UP000002316"/>
    </source>
</evidence>